<organism evidence="10 11">
    <name type="scientific">Marinihelvus fidelis</name>
    <dbReference type="NCBI Taxonomy" id="2613842"/>
    <lineage>
        <taxon>Bacteria</taxon>
        <taxon>Pseudomonadati</taxon>
        <taxon>Pseudomonadota</taxon>
        <taxon>Gammaproteobacteria</taxon>
        <taxon>Chromatiales</taxon>
        <taxon>Wenzhouxiangellaceae</taxon>
        <taxon>Marinihelvus</taxon>
    </lineage>
</organism>
<feature type="transmembrane region" description="Helical" evidence="9">
    <location>
        <begin position="81"/>
        <end position="98"/>
    </location>
</feature>
<feature type="transmembrane region" description="Helical" evidence="9">
    <location>
        <begin position="119"/>
        <end position="137"/>
    </location>
</feature>
<proteinExistence type="inferred from homology"/>
<keyword evidence="4" id="KW-0997">Cell inner membrane</keyword>
<comment type="subcellular location">
    <subcellularLocation>
        <location evidence="1">Cell inner membrane</location>
        <topology evidence="1">Multi-pass membrane protein</topology>
    </subcellularLocation>
</comment>
<evidence type="ECO:0000256" key="4">
    <source>
        <dbReference type="ARBA" id="ARBA00022519"/>
    </source>
</evidence>
<evidence type="ECO:0000256" key="7">
    <source>
        <dbReference type="ARBA" id="ARBA00023136"/>
    </source>
</evidence>
<evidence type="ECO:0000313" key="10">
    <source>
        <dbReference type="EMBL" id="KAA9131486.1"/>
    </source>
</evidence>
<sequence>MELTTFTPLLAAAGGLLVAASATLLMLGLGRIAGISGMLASATRRKSADRAWPAVFLVSMVAAAGITFYLAGFSFTPRQGFSTVALVLGGLLVGYGTAMGSGCTSGHGVCGLARLSPRSLVATAVFMTTAIVVVWVVRHLLGPGA</sequence>
<feature type="transmembrane region" description="Helical" evidence="9">
    <location>
        <begin position="6"/>
        <end position="30"/>
    </location>
</feature>
<dbReference type="EMBL" id="VYXP01000005">
    <property type="protein sequence ID" value="KAA9131486.1"/>
    <property type="molecule type" value="Genomic_DNA"/>
</dbReference>
<dbReference type="PANTHER" id="PTHR30574">
    <property type="entry name" value="INNER MEMBRANE PROTEIN YEDE"/>
    <property type="match status" value="1"/>
</dbReference>
<evidence type="ECO:0000256" key="2">
    <source>
        <dbReference type="ARBA" id="ARBA00022448"/>
    </source>
</evidence>
<name>A0A5N0TCC6_9GAMM</name>
<evidence type="ECO:0000256" key="6">
    <source>
        <dbReference type="ARBA" id="ARBA00022989"/>
    </source>
</evidence>
<dbReference type="Proteomes" id="UP000325372">
    <property type="component" value="Unassembled WGS sequence"/>
</dbReference>
<dbReference type="InterPro" id="IPR007272">
    <property type="entry name" value="Sulf_transp_TsuA/YedE"/>
</dbReference>
<feature type="transmembrane region" description="Helical" evidence="9">
    <location>
        <begin position="51"/>
        <end position="75"/>
    </location>
</feature>
<keyword evidence="3" id="KW-1003">Cell membrane</keyword>
<dbReference type="PANTHER" id="PTHR30574:SF1">
    <property type="entry name" value="SULPHUR TRANSPORT DOMAIN-CONTAINING PROTEIN"/>
    <property type="match status" value="1"/>
</dbReference>
<comment type="caution">
    <text evidence="10">The sequence shown here is derived from an EMBL/GenBank/DDBJ whole genome shotgun (WGS) entry which is preliminary data.</text>
</comment>
<evidence type="ECO:0000256" key="9">
    <source>
        <dbReference type="SAM" id="Phobius"/>
    </source>
</evidence>
<keyword evidence="6 9" id="KW-1133">Transmembrane helix</keyword>
<protein>
    <submittedName>
        <fullName evidence="10">YeeE/YedE family protein</fullName>
    </submittedName>
</protein>
<evidence type="ECO:0000256" key="8">
    <source>
        <dbReference type="ARBA" id="ARBA00035655"/>
    </source>
</evidence>
<dbReference type="Pfam" id="PF04143">
    <property type="entry name" value="Sulf_transp"/>
    <property type="match status" value="1"/>
</dbReference>
<reference evidence="10 11" key="1">
    <citation type="submission" date="2019-09" db="EMBL/GenBank/DDBJ databases">
        <title>Wenzhouxiangella sp. Genome sequencing and assembly.</title>
        <authorList>
            <person name="Zhang R."/>
        </authorList>
    </citation>
    <scope>NUCLEOTIDE SEQUENCE [LARGE SCALE GENOMIC DNA]</scope>
    <source>
        <strain evidence="10 11">W260</strain>
    </source>
</reference>
<accession>A0A5N0TCC6</accession>
<evidence type="ECO:0000256" key="3">
    <source>
        <dbReference type="ARBA" id="ARBA00022475"/>
    </source>
</evidence>
<evidence type="ECO:0000256" key="5">
    <source>
        <dbReference type="ARBA" id="ARBA00022692"/>
    </source>
</evidence>
<keyword evidence="2" id="KW-0813">Transport</keyword>
<dbReference type="RefSeq" id="WP_150864136.1">
    <property type="nucleotide sequence ID" value="NZ_VYXP01000005.1"/>
</dbReference>
<keyword evidence="11" id="KW-1185">Reference proteome</keyword>
<keyword evidence="5 9" id="KW-0812">Transmembrane</keyword>
<dbReference type="AlphaFoldDB" id="A0A5N0TCC6"/>
<evidence type="ECO:0000256" key="1">
    <source>
        <dbReference type="ARBA" id="ARBA00004429"/>
    </source>
</evidence>
<evidence type="ECO:0000313" key="11">
    <source>
        <dbReference type="Proteomes" id="UP000325372"/>
    </source>
</evidence>
<dbReference type="GO" id="GO:0005886">
    <property type="term" value="C:plasma membrane"/>
    <property type="evidence" value="ECO:0007669"/>
    <property type="project" value="UniProtKB-SubCell"/>
</dbReference>
<gene>
    <name evidence="10" type="ORF">F3N42_09215</name>
</gene>
<keyword evidence="7 9" id="KW-0472">Membrane</keyword>
<comment type="similarity">
    <text evidence="8">Belongs to the TsuA/YedE (TC 9.B.102) family.</text>
</comment>